<reference evidence="1" key="1">
    <citation type="submission" date="2021-02" db="EMBL/GenBank/DDBJ databases">
        <authorList>
            <consortium name="DOE Joint Genome Institute"/>
            <person name="Ahrendt S."/>
            <person name="Looney B.P."/>
            <person name="Miyauchi S."/>
            <person name="Morin E."/>
            <person name="Drula E."/>
            <person name="Courty P.E."/>
            <person name="Chicoki N."/>
            <person name="Fauchery L."/>
            <person name="Kohler A."/>
            <person name="Kuo A."/>
            <person name="Labutti K."/>
            <person name="Pangilinan J."/>
            <person name="Lipzen A."/>
            <person name="Riley R."/>
            <person name="Andreopoulos W."/>
            <person name="He G."/>
            <person name="Johnson J."/>
            <person name="Barry K.W."/>
            <person name="Grigoriev I.V."/>
            <person name="Nagy L."/>
            <person name="Hibbett D."/>
            <person name="Henrissat B."/>
            <person name="Matheny P.B."/>
            <person name="Labbe J."/>
            <person name="Martin F."/>
        </authorList>
    </citation>
    <scope>NUCLEOTIDE SEQUENCE</scope>
    <source>
        <strain evidence="1">FP105234-sp</strain>
    </source>
</reference>
<comment type="caution">
    <text evidence="1">The sequence shown here is derived from an EMBL/GenBank/DDBJ whole genome shotgun (WGS) entry which is preliminary data.</text>
</comment>
<evidence type="ECO:0000313" key="1">
    <source>
        <dbReference type="EMBL" id="KAI0048103.1"/>
    </source>
</evidence>
<reference evidence="1" key="2">
    <citation type="journal article" date="2022" name="New Phytol.">
        <title>Evolutionary transition to the ectomycorrhizal habit in the genomes of a hyperdiverse lineage of mushroom-forming fungi.</title>
        <authorList>
            <person name="Looney B."/>
            <person name="Miyauchi S."/>
            <person name="Morin E."/>
            <person name="Drula E."/>
            <person name="Courty P.E."/>
            <person name="Kohler A."/>
            <person name="Kuo A."/>
            <person name="LaButti K."/>
            <person name="Pangilinan J."/>
            <person name="Lipzen A."/>
            <person name="Riley R."/>
            <person name="Andreopoulos W."/>
            <person name="He G."/>
            <person name="Johnson J."/>
            <person name="Nolan M."/>
            <person name="Tritt A."/>
            <person name="Barry K.W."/>
            <person name="Grigoriev I.V."/>
            <person name="Nagy L.G."/>
            <person name="Hibbett D."/>
            <person name="Henrissat B."/>
            <person name="Matheny P.B."/>
            <person name="Labbe J."/>
            <person name="Martin F.M."/>
        </authorList>
    </citation>
    <scope>NUCLEOTIDE SEQUENCE</scope>
    <source>
        <strain evidence="1">FP105234-sp</strain>
    </source>
</reference>
<name>A0ACB8RVB8_9AGAM</name>
<accession>A0ACB8RVB8</accession>
<organism evidence="1 2">
    <name type="scientific">Auriscalpium vulgare</name>
    <dbReference type="NCBI Taxonomy" id="40419"/>
    <lineage>
        <taxon>Eukaryota</taxon>
        <taxon>Fungi</taxon>
        <taxon>Dikarya</taxon>
        <taxon>Basidiomycota</taxon>
        <taxon>Agaricomycotina</taxon>
        <taxon>Agaricomycetes</taxon>
        <taxon>Russulales</taxon>
        <taxon>Auriscalpiaceae</taxon>
        <taxon>Auriscalpium</taxon>
    </lineage>
</organism>
<proteinExistence type="predicted"/>
<gene>
    <name evidence="1" type="ORF">FA95DRAFT_1124548</name>
</gene>
<keyword evidence="2" id="KW-1185">Reference proteome</keyword>
<dbReference type="EMBL" id="MU275892">
    <property type="protein sequence ID" value="KAI0048103.1"/>
    <property type="molecule type" value="Genomic_DNA"/>
</dbReference>
<dbReference type="Proteomes" id="UP000814033">
    <property type="component" value="Unassembled WGS sequence"/>
</dbReference>
<protein>
    <submittedName>
        <fullName evidence="1">Uncharacterized protein</fullName>
    </submittedName>
</protein>
<sequence>MDNCSGGEVLRSAVCDEAARLRRCGDFHLKRSTIVSRGPTQHTLMHMFGGQGLGSDLKIEGAPCIHTNSHPYTWAMRCQYSSRPRLFLLLATNLRLGHLLSIARISSNIDGAACLKRPTRPGGVASSMDLLVTRTIKTIAARVSPISCHWPDSQL</sequence>
<evidence type="ECO:0000313" key="2">
    <source>
        <dbReference type="Proteomes" id="UP000814033"/>
    </source>
</evidence>